<evidence type="ECO:0008006" key="4">
    <source>
        <dbReference type="Google" id="ProtNLM"/>
    </source>
</evidence>
<proteinExistence type="predicted"/>
<gene>
    <name evidence="2" type="ORF">DTL42_22085</name>
</gene>
<keyword evidence="1" id="KW-1133">Transmembrane helix</keyword>
<evidence type="ECO:0000256" key="1">
    <source>
        <dbReference type="SAM" id="Phobius"/>
    </source>
</evidence>
<sequence length="461" mass="48831">MPGAASSPASVSLFQFSFPESCPLRILLVLIASFLSMLVSFSEISAAEFLSGREVTVAADEIWEGDLYISAQSVNVAGTVKGDLVVFSQALHVTGQIEGGVFAAAQQVLLEGECARTCRIACQAAEVGAGAQLGGDLVVAAYSLEIKQDAVISGDLIYAGFQAMLKGEIEQDVWAAVNRAELLGQVKQELSITTASSHTPDWQPLGQFWPGTPLVSIPQVKPGLTIDAGATIGSKLIYHSPEEANIAPQANITGPIEWIEPEPPLKPENENLNYFWQQVKRFLTILAMGVLMIVVCPHTTGGIVEQILQRPIASFLAGLIAVPLAVVLSAIVLALIVAVPMAFGWLHFDGLAVAGSLIASLAAVLYLGSVAFYFVFGAAVVTCITLGCVVFSDQRMTSRWALIVMLGFGLIFYIVLTCVPYLNVGIIAAAILFAFGGIFLWCMGKVLKGGQHENSREAAGS</sequence>
<protein>
    <recommendedName>
        <fullName evidence="4">Polymer-forming cytoskeletal protein</fullName>
    </recommendedName>
</protein>
<feature type="transmembrane region" description="Helical" evidence="1">
    <location>
        <begin position="422"/>
        <end position="442"/>
    </location>
</feature>
<keyword evidence="1" id="KW-0812">Transmembrane</keyword>
<feature type="transmembrane region" description="Helical" evidence="1">
    <location>
        <begin position="399"/>
        <end position="416"/>
    </location>
</feature>
<dbReference type="EMBL" id="QPEX01000045">
    <property type="protein sequence ID" value="RCS41260.1"/>
    <property type="molecule type" value="Genomic_DNA"/>
</dbReference>
<organism evidence="2 3">
    <name type="scientific">Bremerella cremea</name>
    <dbReference type="NCBI Taxonomy" id="1031537"/>
    <lineage>
        <taxon>Bacteria</taxon>
        <taxon>Pseudomonadati</taxon>
        <taxon>Planctomycetota</taxon>
        <taxon>Planctomycetia</taxon>
        <taxon>Pirellulales</taxon>
        <taxon>Pirellulaceae</taxon>
        <taxon>Bremerella</taxon>
    </lineage>
</organism>
<dbReference type="Proteomes" id="UP000253562">
    <property type="component" value="Unassembled WGS sequence"/>
</dbReference>
<feature type="transmembrane region" description="Helical" evidence="1">
    <location>
        <begin position="24"/>
        <end position="44"/>
    </location>
</feature>
<feature type="transmembrane region" description="Helical" evidence="1">
    <location>
        <begin position="312"/>
        <end position="339"/>
    </location>
</feature>
<evidence type="ECO:0000313" key="3">
    <source>
        <dbReference type="Proteomes" id="UP000253562"/>
    </source>
</evidence>
<feature type="transmembrane region" description="Helical" evidence="1">
    <location>
        <begin position="346"/>
        <end position="366"/>
    </location>
</feature>
<keyword evidence="1" id="KW-0472">Membrane</keyword>
<accession>A0A368KP09</accession>
<feature type="transmembrane region" description="Helical" evidence="1">
    <location>
        <begin position="282"/>
        <end position="300"/>
    </location>
</feature>
<comment type="caution">
    <text evidence="2">The sequence shown here is derived from an EMBL/GenBank/DDBJ whole genome shotgun (WGS) entry which is preliminary data.</text>
</comment>
<name>A0A368KP09_9BACT</name>
<feature type="transmembrane region" description="Helical" evidence="1">
    <location>
        <begin position="372"/>
        <end position="392"/>
    </location>
</feature>
<dbReference type="AlphaFoldDB" id="A0A368KP09"/>
<evidence type="ECO:0000313" key="2">
    <source>
        <dbReference type="EMBL" id="RCS41260.1"/>
    </source>
</evidence>
<reference evidence="2 3" key="1">
    <citation type="submission" date="2018-07" db="EMBL/GenBank/DDBJ databases">
        <title>Comparative genomes isolates from brazilian mangrove.</title>
        <authorList>
            <person name="De Araujo J.E."/>
            <person name="Taketani R.G."/>
            <person name="Silva M.C.P."/>
            <person name="Lourenco M.V."/>
            <person name="Oliveira V.M."/>
            <person name="Andreote F.D."/>
        </authorList>
    </citation>
    <scope>NUCLEOTIDE SEQUENCE [LARGE SCALE GENOMIC DNA]</scope>
    <source>
        <strain evidence="2 3">HEX PRIS-MGV</strain>
    </source>
</reference>